<dbReference type="OrthoDB" id="203099at2759"/>
<feature type="transmembrane region" description="Helical" evidence="7">
    <location>
        <begin position="322"/>
        <end position="345"/>
    </location>
</feature>
<keyword evidence="3 7" id="KW-0812">Transmembrane</keyword>
<proteinExistence type="inferred from homology"/>
<sequence>MWSFYAFALPVTLAMVVVTLHHFASSQVDRVARFTVGYAWFVSLSIVILVPIDVSSTLSGDPQTMASTAKHVSWMWSWAYWSTQFLTWAIIPIHQGYADAGDFTVLARLKTSLRDNLLFYGIMGALGIVGLIGLLAAGKFKWDAIMGFAIAASNAFGLFTGAFLLGFGLVELPRGLWRHADMATRQQWLMHRLGRVATKLDEGHQELSTVIVATDDPSFKPAGGRVGEDDMDYDTDEKSMAVLRRRLRIAVDTYMRLKSEYTAIVWEALELEDTIKNIGLGHAGDWQFISTLRPPRTGRFAHFLDSAEWLWRCALRPLSVQLLAIILAVMSMAIIFAEATIVSNGRPDLSLFSILIRSAKNSGELIIQVLTSVPLVYICVCTYYSVFRLGMFSFYYLVPKNTDPYSLLLNASLCCRFIAPMSYNFLNLIHVGDTTFAKRMGQMDNIPFFGREFNKVVPIAMVIYTVLVAGNVFNRIVDFFGSWRRFRFVDDDNETDGYAAAGRLIIQKERSGLERGQGVGESVISLSRNVGAGGSETGVEDSRKEADDSSQQSSGASSQKAGTPSSGSLLREAIANKYYVQKKEGRGGERDGRTSRFPNTVAEREARRDSWEPPLLPPRPKTAQNLLSSHESGLRMSDDRHLGRGEDGGLGGAGGGPVEGVKDDVSVKISSKWNSVKAEFSSMALKFPKLGLKGSGDVTPGDSFLPTRALFDKVIVVPHSSPPLTGEERQSGTLCSAPGWEDVTTTTASCLA</sequence>
<evidence type="ECO:0000313" key="9">
    <source>
        <dbReference type="Proteomes" id="UP000265515"/>
    </source>
</evidence>
<dbReference type="AlphaFoldDB" id="A0A388JMP3"/>
<feature type="compositionally biased region" description="Low complexity" evidence="6">
    <location>
        <begin position="549"/>
        <end position="562"/>
    </location>
</feature>
<keyword evidence="4 7" id="KW-1133">Transmembrane helix</keyword>
<evidence type="ECO:0000256" key="3">
    <source>
        <dbReference type="ARBA" id="ARBA00022692"/>
    </source>
</evidence>
<comment type="caution">
    <text evidence="8">The sequence shown here is derived from an EMBL/GenBank/DDBJ whole genome shotgun (WGS) entry which is preliminary data.</text>
</comment>
<accession>A0A388JMP3</accession>
<feature type="compositionally biased region" description="Basic and acidic residues" evidence="6">
    <location>
        <begin position="632"/>
        <end position="647"/>
    </location>
</feature>
<protein>
    <recommendedName>
        <fullName evidence="10">LMBR1-like membrane protein</fullName>
    </recommendedName>
</protein>
<dbReference type="PANTHER" id="PTHR21355:SF0">
    <property type="entry name" value="G-PROTEIN COUPLED RECEPTOR-ASSOCIATED PROTEIN LMBRD2"/>
    <property type="match status" value="1"/>
</dbReference>
<feature type="transmembrane region" description="Helical" evidence="7">
    <location>
        <begin position="6"/>
        <end position="24"/>
    </location>
</feature>
<comment type="similarity">
    <text evidence="2">Belongs to the LIMR family.</text>
</comment>
<feature type="compositionally biased region" description="Basic and acidic residues" evidence="6">
    <location>
        <begin position="602"/>
        <end position="611"/>
    </location>
</feature>
<organism evidence="8 9">
    <name type="scientific">Chara braunii</name>
    <name type="common">Braun's stonewort</name>
    <dbReference type="NCBI Taxonomy" id="69332"/>
    <lineage>
        <taxon>Eukaryota</taxon>
        <taxon>Viridiplantae</taxon>
        <taxon>Streptophyta</taxon>
        <taxon>Charophyceae</taxon>
        <taxon>Charales</taxon>
        <taxon>Characeae</taxon>
        <taxon>Chara</taxon>
    </lineage>
</organism>
<dbReference type="Pfam" id="PF04791">
    <property type="entry name" value="LMBR1"/>
    <property type="match status" value="1"/>
</dbReference>
<evidence type="ECO:0008006" key="10">
    <source>
        <dbReference type="Google" id="ProtNLM"/>
    </source>
</evidence>
<dbReference type="InterPro" id="IPR006876">
    <property type="entry name" value="LMBR1-like_membr_prot"/>
</dbReference>
<dbReference type="InterPro" id="IPR051584">
    <property type="entry name" value="GPCR-associated_LMBR1"/>
</dbReference>
<feature type="transmembrane region" description="Helical" evidence="7">
    <location>
        <begin position="365"/>
        <end position="386"/>
    </location>
</feature>
<evidence type="ECO:0000256" key="1">
    <source>
        <dbReference type="ARBA" id="ARBA00004141"/>
    </source>
</evidence>
<feature type="region of interest" description="Disordered" evidence="6">
    <location>
        <begin position="581"/>
        <end position="659"/>
    </location>
</feature>
<keyword evidence="9" id="KW-1185">Reference proteome</keyword>
<gene>
    <name evidence="8" type="ORF">CBR_g24418</name>
</gene>
<keyword evidence="5 7" id="KW-0472">Membrane</keyword>
<reference evidence="8 9" key="1">
    <citation type="journal article" date="2018" name="Cell">
        <title>The Chara Genome: Secondary Complexity and Implications for Plant Terrestrialization.</title>
        <authorList>
            <person name="Nishiyama T."/>
            <person name="Sakayama H."/>
            <person name="Vries J.D."/>
            <person name="Buschmann H."/>
            <person name="Saint-Marcoux D."/>
            <person name="Ullrich K.K."/>
            <person name="Haas F.B."/>
            <person name="Vanderstraeten L."/>
            <person name="Becker D."/>
            <person name="Lang D."/>
            <person name="Vosolsobe S."/>
            <person name="Rombauts S."/>
            <person name="Wilhelmsson P.K.I."/>
            <person name="Janitza P."/>
            <person name="Kern R."/>
            <person name="Heyl A."/>
            <person name="Rumpler F."/>
            <person name="Villalobos L.I.A.C."/>
            <person name="Clay J.M."/>
            <person name="Skokan R."/>
            <person name="Toyoda A."/>
            <person name="Suzuki Y."/>
            <person name="Kagoshima H."/>
            <person name="Schijlen E."/>
            <person name="Tajeshwar N."/>
            <person name="Catarino B."/>
            <person name="Hetherington A.J."/>
            <person name="Saltykova A."/>
            <person name="Bonnot C."/>
            <person name="Breuninger H."/>
            <person name="Symeonidi A."/>
            <person name="Radhakrishnan G.V."/>
            <person name="Van Nieuwerburgh F."/>
            <person name="Deforce D."/>
            <person name="Chang C."/>
            <person name="Karol K.G."/>
            <person name="Hedrich R."/>
            <person name="Ulvskov P."/>
            <person name="Glockner G."/>
            <person name="Delwiche C.F."/>
            <person name="Petrasek J."/>
            <person name="Van de Peer Y."/>
            <person name="Friml J."/>
            <person name="Beilby M."/>
            <person name="Dolan L."/>
            <person name="Kohara Y."/>
            <person name="Sugano S."/>
            <person name="Fujiyama A."/>
            <person name="Delaux P.-M."/>
            <person name="Quint M."/>
            <person name="TheiBen G."/>
            <person name="Hagemann M."/>
            <person name="Harholt J."/>
            <person name="Dunand C."/>
            <person name="Zachgo S."/>
            <person name="Langdale J."/>
            <person name="Maumus F."/>
            <person name="Straeten D.V.D."/>
            <person name="Gould S.B."/>
            <person name="Rensing S.A."/>
        </authorList>
    </citation>
    <scope>NUCLEOTIDE SEQUENCE [LARGE SCALE GENOMIC DNA]</scope>
    <source>
        <strain evidence="8 9">S276</strain>
    </source>
</reference>
<evidence type="ECO:0000256" key="5">
    <source>
        <dbReference type="ARBA" id="ARBA00023136"/>
    </source>
</evidence>
<feature type="compositionally biased region" description="Polar residues" evidence="6">
    <location>
        <begin position="622"/>
        <end position="631"/>
    </location>
</feature>
<evidence type="ECO:0000256" key="7">
    <source>
        <dbReference type="SAM" id="Phobius"/>
    </source>
</evidence>
<dbReference type="STRING" id="69332.A0A388JMP3"/>
<dbReference type="EMBL" id="BFEA01000002">
    <property type="protein sequence ID" value="GBG59074.1"/>
    <property type="molecule type" value="Genomic_DNA"/>
</dbReference>
<dbReference type="GO" id="GO:0016020">
    <property type="term" value="C:membrane"/>
    <property type="evidence" value="ECO:0007669"/>
    <property type="project" value="UniProtKB-SubCell"/>
</dbReference>
<dbReference type="Proteomes" id="UP000265515">
    <property type="component" value="Unassembled WGS sequence"/>
</dbReference>
<name>A0A388JMP3_CHABU</name>
<comment type="subcellular location">
    <subcellularLocation>
        <location evidence="1">Membrane</location>
        <topology evidence="1">Multi-pass membrane protein</topology>
    </subcellularLocation>
</comment>
<feature type="transmembrane region" description="Helical" evidence="7">
    <location>
        <begin position="144"/>
        <end position="170"/>
    </location>
</feature>
<feature type="transmembrane region" description="Helical" evidence="7">
    <location>
        <begin position="36"/>
        <end position="58"/>
    </location>
</feature>
<feature type="compositionally biased region" description="Gly residues" evidence="6">
    <location>
        <begin position="648"/>
        <end position="658"/>
    </location>
</feature>
<dbReference type="OMA" id="QLERICY"/>
<feature type="transmembrane region" description="Helical" evidence="7">
    <location>
        <begin position="456"/>
        <end position="477"/>
    </location>
</feature>
<feature type="transmembrane region" description="Helical" evidence="7">
    <location>
        <begin position="117"/>
        <end position="138"/>
    </location>
</feature>
<dbReference type="PANTHER" id="PTHR21355">
    <property type="entry name" value="G-PROTEIN COUPLED RECEPTOR-ASSOCIATED PROTEIN LMBRD2"/>
    <property type="match status" value="1"/>
</dbReference>
<feature type="transmembrane region" description="Helical" evidence="7">
    <location>
        <begin position="78"/>
        <end position="97"/>
    </location>
</feature>
<evidence type="ECO:0000313" key="8">
    <source>
        <dbReference type="EMBL" id="GBG59074.1"/>
    </source>
</evidence>
<dbReference type="Gramene" id="GBG59074">
    <property type="protein sequence ID" value="GBG59074"/>
    <property type="gene ID" value="CBR_g24418"/>
</dbReference>
<evidence type="ECO:0000256" key="2">
    <source>
        <dbReference type="ARBA" id="ARBA00010487"/>
    </source>
</evidence>
<feature type="region of interest" description="Disordered" evidence="6">
    <location>
        <begin position="527"/>
        <end position="568"/>
    </location>
</feature>
<evidence type="ECO:0000256" key="6">
    <source>
        <dbReference type="SAM" id="MobiDB-lite"/>
    </source>
</evidence>
<feature type="compositionally biased region" description="Basic and acidic residues" evidence="6">
    <location>
        <begin position="581"/>
        <end position="594"/>
    </location>
</feature>
<evidence type="ECO:0000256" key="4">
    <source>
        <dbReference type="ARBA" id="ARBA00022989"/>
    </source>
</evidence>